<dbReference type="Pfam" id="PF12424">
    <property type="entry name" value="ATP_Ca_trans_C"/>
    <property type="match status" value="1"/>
</dbReference>
<evidence type="ECO:0000256" key="17">
    <source>
        <dbReference type="ARBA" id="ARBA00023136"/>
    </source>
</evidence>
<dbReference type="Pfam" id="PF00689">
    <property type="entry name" value="Cation_ATPase_C"/>
    <property type="match status" value="1"/>
</dbReference>
<dbReference type="FunFam" id="2.70.150.10:FF:000001">
    <property type="entry name" value="Calcium-transporting ATPase"/>
    <property type="match status" value="1"/>
</dbReference>
<evidence type="ECO:0000256" key="4">
    <source>
        <dbReference type="ARBA" id="ARBA00022448"/>
    </source>
</evidence>
<dbReference type="FunFam" id="1.20.1110.10:FF:000008">
    <property type="entry name" value="Calcium-transporting ATPase"/>
    <property type="match status" value="1"/>
</dbReference>
<feature type="transmembrane region" description="Helical" evidence="21">
    <location>
        <begin position="873"/>
        <end position="891"/>
    </location>
</feature>
<evidence type="ECO:0000256" key="9">
    <source>
        <dbReference type="ARBA" id="ARBA00022741"/>
    </source>
</evidence>
<feature type="transmembrane region" description="Helical" evidence="21">
    <location>
        <begin position="417"/>
        <end position="443"/>
    </location>
</feature>
<dbReference type="GO" id="GO:1903779">
    <property type="term" value="P:regulation of cardiac conduction"/>
    <property type="evidence" value="ECO:0007669"/>
    <property type="project" value="UniProtKB-ARBA"/>
</dbReference>
<organism evidence="23 24">
    <name type="scientific">Prolemur simus</name>
    <name type="common">Greater bamboo lemur</name>
    <name type="synonym">Hapalemur simus</name>
    <dbReference type="NCBI Taxonomy" id="1328070"/>
    <lineage>
        <taxon>Eukaryota</taxon>
        <taxon>Metazoa</taxon>
        <taxon>Chordata</taxon>
        <taxon>Craniata</taxon>
        <taxon>Vertebrata</taxon>
        <taxon>Euteleostomi</taxon>
        <taxon>Mammalia</taxon>
        <taxon>Eutheria</taxon>
        <taxon>Euarchontoglires</taxon>
        <taxon>Primates</taxon>
        <taxon>Strepsirrhini</taxon>
        <taxon>Lemuriformes</taxon>
        <taxon>Lemuridae</taxon>
        <taxon>Prolemur</taxon>
    </lineage>
</organism>
<evidence type="ECO:0000256" key="3">
    <source>
        <dbReference type="ARBA" id="ARBA00012790"/>
    </source>
</evidence>
<dbReference type="GeneTree" id="ENSGT00940000160765"/>
<evidence type="ECO:0000313" key="23">
    <source>
        <dbReference type="Ensembl" id="ENSPSMP00000013908.1"/>
    </source>
</evidence>
<accession>A0A8C8ZEG4</accession>
<dbReference type="PRINTS" id="PR00119">
    <property type="entry name" value="CATATPASE"/>
</dbReference>
<evidence type="ECO:0000256" key="19">
    <source>
        <dbReference type="SAM" id="Coils"/>
    </source>
</evidence>
<dbReference type="Pfam" id="PF00690">
    <property type="entry name" value="Cation_ATPase_N"/>
    <property type="match status" value="1"/>
</dbReference>
<evidence type="ECO:0000313" key="24">
    <source>
        <dbReference type="Proteomes" id="UP000694414"/>
    </source>
</evidence>
<evidence type="ECO:0000256" key="21">
    <source>
        <dbReference type="SAM" id="Phobius"/>
    </source>
</evidence>
<dbReference type="EC" id="7.2.2.10" evidence="3"/>
<dbReference type="FunFam" id="3.40.1110.10:FF:000032">
    <property type="entry name" value="Calcium-transporting ATPase"/>
    <property type="match status" value="1"/>
</dbReference>
<feature type="transmembrane region" description="Helical" evidence="21">
    <location>
        <begin position="376"/>
        <end position="397"/>
    </location>
</feature>
<dbReference type="Proteomes" id="UP000694414">
    <property type="component" value="Unplaced"/>
</dbReference>
<dbReference type="FunFam" id="1.20.1110.10:FF:000001">
    <property type="entry name" value="Calcium-transporting ATPase"/>
    <property type="match status" value="1"/>
</dbReference>
<dbReference type="InterPro" id="IPR059000">
    <property type="entry name" value="ATPase_P-type_domA"/>
</dbReference>
<evidence type="ECO:0000256" key="10">
    <source>
        <dbReference type="ARBA" id="ARBA00022837"/>
    </source>
</evidence>
<dbReference type="InterPro" id="IPR004014">
    <property type="entry name" value="ATPase_P-typ_cation-transptr_N"/>
</dbReference>
<feature type="region of interest" description="Disordered" evidence="20">
    <location>
        <begin position="335"/>
        <end position="354"/>
    </location>
</feature>
<keyword evidence="15 21" id="KW-1133">Transmembrane helix</keyword>
<dbReference type="InterPro" id="IPR018303">
    <property type="entry name" value="ATPase_P-typ_P_site"/>
</dbReference>
<keyword evidence="7 21" id="KW-0812">Transmembrane</keyword>
<evidence type="ECO:0000256" key="7">
    <source>
        <dbReference type="ARBA" id="ARBA00022692"/>
    </source>
</evidence>
<dbReference type="PANTHER" id="PTHR24093">
    <property type="entry name" value="CATION TRANSPORTING ATPASE"/>
    <property type="match status" value="1"/>
</dbReference>
<evidence type="ECO:0000256" key="16">
    <source>
        <dbReference type="ARBA" id="ARBA00023065"/>
    </source>
</evidence>
<keyword evidence="24" id="KW-1185">Reference proteome</keyword>
<gene>
    <name evidence="23" type="primary">ATP2B3</name>
</gene>
<dbReference type="GO" id="GO:0098978">
    <property type="term" value="C:glutamatergic synapse"/>
    <property type="evidence" value="ECO:0007669"/>
    <property type="project" value="UniProtKB-ARBA"/>
</dbReference>
<dbReference type="InterPro" id="IPR023298">
    <property type="entry name" value="ATPase_P-typ_TM_dom_sf"/>
</dbReference>
<dbReference type="InterPro" id="IPR008250">
    <property type="entry name" value="ATPase_P-typ_transduc_dom_A_sf"/>
</dbReference>
<keyword evidence="10" id="KW-0106">Calcium</keyword>
<evidence type="ECO:0000256" key="12">
    <source>
        <dbReference type="ARBA" id="ARBA00022842"/>
    </source>
</evidence>
<dbReference type="Pfam" id="PF00122">
    <property type="entry name" value="E1-E2_ATPase"/>
    <property type="match status" value="1"/>
</dbReference>
<dbReference type="NCBIfam" id="TIGR01494">
    <property type="entry name" value="ATPase_P-type"/>
    <property type="match status" value="3"/>
</dbReference>
<sequence>MGDMANSSIEFHPKPQQQQEAPHAGGFGCTLAELRSLMELRGAEALQKIQEAYGDVGGLCRRLKTSPTEGLADNTNDLEKRRQIYGQNFIPPKQPKTFLQLVWEALQDVTLIILEVAAIVSLGLSFYAPPGEESEACGNVSGGAEDEGEAEAGWIEGAAILLSVICVVLVTAFNDWSKEKQFRGLQSRIEQEQKFTVIRNGQLLQVPVAALVVGDIAQVKYGDLLPADGVLIQGNDLKLDESSLTGESDHVRKSADKDPMLLSGTHVMEGSGRMVVTAVGVNSQTGIIFTLLGAGGEEEEKKDKKGKQQDGAMESSQTKAKKQDGAVAMEMQPLKSAEGGEMEEREKKKANVPKKEKSVLQGKLTKLAVQIGKAGLVMSAITVIILVLYFVIETFVVDGRAWLAECTPVYVQYFVKFFIIGVTVLVVAVPEGLPLAVTISLAYSVKKMMKDNNLVRHLDACETMGNATAICSDKTGTLTTNRMTVVQSYLGDTHYKEVPAPNALTPKILDLLVHAISINSAYTTKILPPEKEGALPRQVGNKTECALLGFVLDLKRDFQPVREQIPEDKLYKVYTFNSVRKSMSTAIRMPDGGFRLFSKGASEILLKKCTNILNSNGELRGFRPRDRDDMVKKIIEPMACDGLRTICIAYRDFSAGQEPDWDDENEVVGDLTCIAVVGIEDPVRPEIEQERLDKVWPKLRVLARSSPTDKHTLVKGIIDSTTGEQRQVVAVTGDGTNDGPALKKADVGFAMGIAGTDVAKEASDIILTDDNFTSIVKAVMWGRNVYDSISKFLQFQLTVNVVAVIVAFTGACITQDSPLKAVQMLWVNLIMDTFASLALATEPPTESLLLRKPYGRDKPLISRTMMKNILGHAVYQLTIIFTLLFVGELFFDIDSGRNAPLHSPPSEHYTIIFNTFVMMQLFNEINARKIHGERNVFDGIFSNPIFCTIVLGTFAIQIVIVQFGGKPFSCSPLSTEQWLWCLFVGVGELVWGQVIATIPTSQLKCLKEAGHGPGKDEMTDEELAEGEEEIDHAERELRRGQILWFRGLNRIQTQMEVVSTFKRSGSFQGAVRRRSSVLSQLHDVTNLSTPTHALLSAANPAGAAGNPGGESVP</sequence>
<evidence type="ECO:0000256" key="15">
    <source>
        <dbReference type="ARBA" id="ARBA00022989"/>
    </source>
</evidence>
<keyword evidence="17 21" id="KW-0472">Membrane</keyword>
<feature type="region of interest" description="Disordered" evidence="20">
    <location>
        <begin position="1"/>
        <end position="24"/>
    </location>
</feature>
<reference evidence="23" key="2">
    <citation type="submission" date="2025-09" db="UniProtKB">
        <authorList>
            <consortium name="Ensembl"/>
        </authorList>
    </citation>
    <scope>IDENTIFICATION</scope>
</reference>
<dbReference type="Pfam" id="PF13246">
    <property type="entry name" value="Cation_ATPase"/>
    <property type="match status" value="1"/>
</dbReference>
<dbReference type="GO" id="GO:0005886">
    <property type="term" value="C:plasma membrane"/>
    <property type="evidence" value="ECO:0007669"/>
    <property type="project" value="UniProtKB-SubCell"/>
</dbReference>
<feature type="compositionally biased region" description="Polar residues" evidence="20">
    <location>
        <begin position="1"/>
        <end position="20"/>
    </location>
</feature>
<evidence type="ECO:0000256" key="11">
    <source>
        <dbReference type="ARBA" id="ARBA00022840"/>
    </source>
</evidence>
<feature type="domain" description="Cation-transporting P-type ATPase N-terminal" evidence="22">
    <location>
        <begin position="50"/>
        <end position="126"/>
    </location>
</feature>
<feature type="region of interest" description="Disordered" evidence="20">
    <location>
        <begin position="298"/>
        <end position="328"/>
    </location>
</feature>
<keyword evidence="4" id="KW-0813">Transport</keyword>
<protein>
    <recommendedName>
        <fullName evidence="3">P-type Ca(2+) transporter</fullName>
        <ecNumber evidence="3">7.2.2.10</ecNumber>
    </recommendedName>
</protein>
<dbReference type="SUPFAM" id="SSF81665">
    <property type="entry name" value="Calcium ATPase, transmembrane domain M"/>
    <property type="match status" value="1"/>
</dbReference>
<evidence type="ECO:0000256" key="8">
    <source>
        <dbReference type="ARBA" id="ARBA00022723"/>
    </source>
</evidence>
<keyword evidence="19" id="KW-0175">Coiled coil</keyword>
<evidence type="ECO:0000256" key="20">
    <source>
        <dbReference type="SAM" id="MobiDB-lite"/>
    </source>
</evidence>
<keyword evidence="5" id="KW-1003">Cell membrane</keyword>
<dbReference type="GO" id="GO:0005524">
    <property type="term" value="F:ATP binding"/>
    <property type="evidence" value="ECO:0007669"/>
    <property type="project" value="UniProtKB-KW"/>
</dbReference>
<evidence type="ECO:0000256" key="13">
    <source>
        <dbReference type="ARBA" id="ARBA00022860"/>
    </source>
</evidence>
<dbReference type="InterPro" id="IPR023299">
    <property type="entry name" value="ATPase_P-typ_cyto_dom_N"/>
</dbReference>
<dbReference type="GO" id="GO:0016887">
    <property type="term" value="F:ATP hydrolysis activity"/>
    <property type="evidence" value="ECO:0007669"/>
    <property type="project" value="InterPro"/>
</dbReference>
<evidence type="ECO:0000256" key="18">
    <source>
        <dbReference type="ARBA" id="ARBA00047282"/>
    </source>
</evidence>
<keyword evidence="11" id="KW-0067">ATP-binding</keyword>
<keyword evidence="14" id="KW-1278">Translocase</keyword>
<dbReference type="PANTHER" id="PTHR24093:SF284">
    <property type="entry name" value="PLASMA MEMBRANE CALCIUM-TRANSPORTING ATPASE 3"/>
    <property type="match status" value="1"/>
</dbReference>
<evidence type="ECO:0000256" key="5">
    <source>
        <dbReference type="ARBA" id="ARBA00022475"/>
    </source>
</evidence>
<dbReference type="CDD" id="cd02081">
    <property type="entry name" value="P-type_ATPase_Ca_PMCA-like"/>
    <property type="match status" value="1"/>
</dbReference>
<dbReference type="Ensembl" id="ENSPSMT00000016176.1">
    <property type="protein sequence ID" value="ENSPSMP00000013908.1"/>
    <property type="gene ID" value="ENSPSMG00000009254.1"/>
</dbReference>
<dbReference type="GO" id="GO:0098982">
    <property type="term" value="C:GABA-ergic synapse"/>
    <property type="evidence" value="ECO:0007669"/>
    <property type="project" value="UniProtKB-ARBA"/>
</dbReference>
<dbReference type="GO" id="GO:0005388">
    <property type="term" value="F:P-type calcium transporter activity"/>
    <property type="evidence" value="ECO:0007669"/>
    <property type="project" value="UniProtKB-EC"/>
</dbReference>
<comment type="similarity">
    <text evidence="2">Belongs to the cation transport ATPase (P-type) (TC 3.A.3) family. Type IIB subfamily.</text>
</comment>
<keyword evidence="8" id="KW-0479">Metal-binding</keyword>
<feature type="transmembrane region" description="Helical" evidence="21">
    <location>
        <begin position="911"/>
        <end position="928"/>
    </location>
</feature>
<keyword evidence="6" id="KW-0109">Calcium transport</keyword>
<evidence type="ECO:0000256" key="1">
    <source>
        <dbReference type="ARBA" id="ARBA00004651"/>
    </source>
</evidence>
<name>A0A8C8ZEG4_PROSS</name>
<comment type="subcellular location">
    <subcellularLocation>
        <location evidence="1">Cell membrane</location>
        <topology evidence="1">Multi-pass membrane protein</topology>
    </subcellularLocation>
</comment>
<dbReference type="SUPFAM" id="SSF81653">
    <property type="entry name" value="Calcium ATPase, transduction domain A"/>
    <property type="match status" value="1"/>
</dbReference>
<keyword evidence="12" id="KW-0460">Magnesium</keyword>
<dbReference type="GO" id="GO:0046872">
    <property type="term" value="F:metal ion binding"/>
    <property type="evidence" value="ECO:0007669"/>
    <property type="project" value="UniProtKB-KW"/>
</dbReference>
<proteinExistence type="inferred from homology"/>
<dbReference type="Gene3D" id="2.70.150.10">
    <property type="entry name" value="Calcium-transporting ATPase, cytoplasmic transduction domain A"/>
    <property type="match status" value="1"/>
</dbReference>
<feature type="transmembrane region" description="Helical" evidence="21">
    <location>
        <begin position="977"/>
        <end position="998"/>
    </location>
</feature>
<dbReference type="Gene3D" id="3.40.1110.10">
    <property type="entry name" value="Calcium-transporting ATPase, cytoplasmic domain N"/>
    <property type="match status" value="1"/>
</dbReference>
<feature type="coiled-coil region" evidence="19">
    <location>
        <begin position="1016"/>
        <end position="1043"/>
    </location>
</feature>
<dbReference type="AlphaFoldDB" id="A0A8C8ZEG4"/>
<evidence type="ECO:0000256" key="6">
    <source>
        <dbReference type="ARBA" id="ARBA00022568"/>
    </source>
</evidence>
<dbReference type="GO" id="GO:0005516">
    <property type="term" value="F:calmodulin binding"/>
    <property type="evidence" value="ECO:0007669"/>
    <property type="project" value="UniProtKB-KW"/>
</dbReference>
<feature type="compositionally biased region" description="Basic and acidic residues" evidence="20">
    <location>
        <begin position="299"/>
        <end position="308"/>
    </location>
</feature>
<keyword evidence="13" id="KW-0112">Calmodulin-binding</keyword>
<dbReference type="SUPFAM" id="SSF81660">
    <property type="entry name" value="Metal cation-transporting ATPase, ATP-binding domain N"/>
    <property type="match status" value="1"/>
</dbReference>
<dbReference type="Gene3D" id="1.20.1110.10">
    <property type="entry name" value="Calcium-transporting ATPase, transmembrane domain"/>
    <property type="match status" value="3"/>
</dbReference>
<keyword evidence="9" id="KW-0547">Nucleotide-binding</keyword>
<dbReference type="InterPro" id="IPR001757">
    <property type="entry name" value="P_typ_ATPase"/>
</dbReference>
<dbReference type="GO" id="GO:0030165">
    <property type="term" value="F:PDZ domain binding"/>
    <property type="evidence" value="ECO:0007669"/>
    <property type="project" value="TreeGrafter"/>
</dbReference>
<dbReference type="FunFam" id="1.20.1110.10:FF:000002">
    <property type="entry name" value="Calcium-transporting ATPase"/>
    <property type="match status" value="1"/>
</dbReference>
<dbReference type="PROSITE" id="PS00154">
    <property type="entry name" value="ATPASE_E1_E2"/>
    <property type="match status" value="1"/>
</dbReference>
<dbReference type="InterPro" id="IPR006068">
    <property type="entry name" value="ATPase_P-typ_cation-transptr_C"/>
</dbReference>
<dbReference type="SMART" id="SM00831">
    <property type="entry name" value="Cation_ATPase_N"/>
    <property type="match status" value="1"/>
</dbReference>
<feature type="transmembrane region" description="Helical" evidence="21">
    <location>
        <begin position="940"/>
        <end position="965"/>
    </location>
</feature>
<evidence type="ECO:0000256" key="14">
    <source>
        <dbReference type="ARBA" id="ARBA00022967"/>
    </source>
</evidence>
<evidence type="ECO:0000256" key="2">
    <source>
        <dbReference type="ARBA" id="ARBA00006124"/>
    </source>
</evidence>
<dbReference type="Pfam" id="PF08282">
    <property type="entry name" value="Hydrolase_3"/>
    <property type="match status" value="1"/>
</dbReference>
<dbReference type="InterPro" id="IPR022141">
    <property type="entry name" value="ATP_Ca_trans_C"/>
</dbReference>
<dbReference type="InterPro" id="IPR036412">
    <property type="entry name" value="HAD-like_sf"/>
</dbReference>
<comment type="catalytic activity">
    <reaction evidence="18">
        <text>Ca(2+)(in) + ATP + H2O = Ca(2+)(out) + ADP + phosphate + H(+)</text>
        <dbReference type="Rhea" id="RHEA:18105"/>
        <dbReference type="ChEBI" id="CHEBI:15377"/>
        <dbReference type="ChEBI" id="CHEBI:15378"/>
        <dbReference type="ChEBI" id="CHEBI:29108"/>
        <dbReference type="ChEBI" id="CHEBI:30616"/>
        <dbReference type="ChEBI" id="CHEBI:43474"/>
        <dbReference type="ChEBI" id="CHEBI:456216"/>
        <dbReference type="EC" id="7.2.2.10"/>
    </reaction>
    <physiologicalReaction direction="left-to-right" evidence="18">
        <dbReference type="Rhea" id="RHEA:18106"/>
    </physiologicalReaction>
</comment>
<feature type="compositionally biased region" description="Basic and acidic residues" evidence="20">
    <location>
        <begin position="342"/>
        <end position="354"/>
    </location>
</feature>
<keyword evidence="16" id="KW-0406">Ion transport</keyword>
<dbReference type="GO" id="GO:0051480">
    <property type="term" value="P:regulation of cytosolic calcium ion concentration"/>
    <property type="evidence" value="ECO:0007669"/>
    <property type="project" value="TreeGrafter"/>
</dbReference>
<reference evidence="23" key="1">
    <citation type="submission" date="2025-08" db="UniProtKB">
        <authorList>
            <consortium name="Ensembl"/>
        </authorList>
    </citation>
    <scope>IDENTIFICATION</scope>
</reference>
<dbReference type="SUPFAM" id="SSF56784">
    <property type="entry name" value="HAD-like"/>
    <property type="match status" value="1"/>
</dbReference>
<evidence type="ECO:0000259" key="22">
    <source>
        <dbReference type="SMART" id="SM00831"/>
    </source>
</evidence>